<dbReference type="AlphaFoldDB" id="A0A1Q8HY53"/>
<proteinExistence type="inferred from homology"/>
<comment type="caution">
    <text evidence="3">The sequence shown here is derived from an EMBL/GenBank/DDBJ whole genome shotgun (WGS) entry which is preliminary data.</text>
</comment>
<dbReference type="SUPFAM" id="SSF143120">
    <property type="entry name" value="YefM-like"/>
    <property type="match status" value="1"/>
</dbReference>
<evidence type="ECO:0000313" key="4">
    <source>
        <dbReference type="Proteomes" id="UP000185736"/>
    </source>
</evidence>
<dbReference type="Pfam" id="PF02604">
    <property type="entry name" value="PhdYeFM_antitox"/>
    <property type="match status" value="1"/>
</dbReference>
<gene>
    <name evidence="3" type="ORF">BKH32_12040</name>
</gene>
<dbReference type="InterPro" id="IPR006442">
    <property type="entry name" value="Antitoxin_Phd/YefM"/>
</dbReference>
<evidence type="ECO:0000256" key="1">
    <source>
        <dbReference type="ARBA" id="ARBA00009981"/>
    </source>
</evidence>
<dbReference type="InterPro" id="IPR036165">
    <property type="entry name" value="YefM-like_sf"/>
</dbReference>
<organism evidence="3 4">
    <name type="scientific">Actinomyces oris</name>
    <dbReference type="NCBI Taxonomy" id="544580"/>
    <lineage>
        <taxon>Bacteria</taxon>
        <taxon>Bacillati</taxon>
        <taxon>Actinomycetota</taxon>
        <taxon>Actinomycetes</taxon>
        <taxon>Actinomycetales</taxon>
        <taxon>Actinomycetaceae</taxon>
        <taxon>Actinomyces</taxon>
    </lineage>
</organism>
<evidence type="ECO:0000256" key="2">
    <source>
        <dbReference type="RuleBase" id="RU362080"/>
    </source>
</evidence>
<comment type="similarity">
    <text evidence="1 2">Belongs to the phD/YefM antitoxin family.</text>
</comment>
<comment type="function">
    <text evidence="2">Antitoxin component of a type II toxin-antitoxin (TA) system.</text>
</comment>
<sequence>MSAADVPVSPGSRTVGLREVNQQAGRVYREVESSGVPVTVTDRGRPIAQIVPIRDDESWYERMVREGKVRRAAGDWALPTRRWETPAGFDLEQFLLGEREEDR</sequence>
<name>A0A1Q8HY53_9ACTO</name>
<dbReference type="RefSeq" id="WP_075250245.1">
    <property type="nucleotide sequence ID" value="NZ_MSGO01000063.1"/>
</dbReference>
<evidence type="ECO:0000313" key="3">
    <source>
        <dbReference type="EMBL" id="OLL13775.1"/>
    </source>
</evidence>
<accession>A0A1Q8HY53</accession>
<dbReference type="NCBIfam" id="TIGR01552">
    <property type="entry name" value="phd_fam"/>
    <property type="match status" value="1"/>
</dbReference>
<dbReference type="Proteomes" id="UP000185736">
    <property type="component" value="Unassembled WGS sequence"/>
</dbReference>
<reference evidence="3 4" key="1">
    <citation type="submission" date="2016-12" db="EMBL/GenBank/DDBJ databases">
        <title>Genomic comparison of strains in the 'Actinomyces naeslundii' group.</title>
        <authorList>
            <person name="Mughal S.R."/>
            <person name="Do T."/>
            <person name="Gilbert S.C."/>
            <person name="Witherden E.A."/>
            <person name="Didelot X."/>
            <person name="Beighton D."/>
        </authorList>
    </citation>
    <scope>NUCLEOTIDE SEQUENCE [LARGE SCALE GENOMIC DNA]</scope>
    <source>
        <strain evidence="3 4">S64C</strain>
    </source>
</reference>
<dbReference type="EMBL" id="MSGO01000063">
    <property type="protein sequence ID" value="OLL13775.1"/>
    <property type="molecule type" value="Genomic_DNA"/>
</dbReference>
<protein>
    <recommendedName>
        <fullName evidence="2">Antitoxin</fullName>
    </recommendedName>
</protein>